<evidence type="ECO:0000256" key="1">
    <source>
        <dbReference type="ARBA" id="ARBA00022741"/>
    </source>
</evidence>
<keyword evidence="3" id="KW-0472">Membrane</keyword>
<dbReference type="AlphaFoldDB" id="A0AA35YE84"/>
<dbReference type="PANTHER" id="PTHR11609">
    <property type="entry name" value="PURINE BIOSYNTHESIS PROTEIN 6/7, PUR6/7"/>
    <property type="match status" value="1"/>
</dbReference>
<dbReference type="Gene3D" id="3.30.470.20">
    <property type="entry name" value="ATP-grasp fold, B domain"/>
    <property type="match status" value="1"/>
</dbReference>
<dbReference type="GO" id="GO:0005524">
    <property type="term" value="F:ATP binding"/>
    <property type="evidence" value="ECO:0007669"/>
    <property type="project" value="UniProtKB-KW"/>
</dbReference>
<feature type="domain" description="ATP-grasp fold ATP-dependent carboxylate-amine ligase-type" evidence="4">
    <location>
        <begin position="360"/>
        <end position="452"/>
    </location>
</feature>
<dbReference type="Proteomes" id="UP001177003">
    <property type="component" value="Chromosome 2"/>
</dbReference>
<dbReference type="GO" id="GO:0009507">
    <property type="term" value="C:chloroplast"/>
    <property type="evidence" value="ECO:0007669"/>
    <property type="project" value="TreeGrafter"/>
</dbReference>
<organism evidence="6 7">
    <name type="scientific">Lactuca saligna</name>
    <name type="common">Willowleaf lettuce</name>
    <dbReference type="NCBI Taxonomy" id="75948"/>
    <lineage>
        <taxon>Eukaryota</taxon>
        <taxon>Viridiplantae</taxon>
        <taxon>Streptophyta</taxon>
        <taxon>Embryophyta</taxon>
        <taxon>Tracheophyta</taxon>
        <taxon>Spermatophyta</taxon>
        <taxon>Magnoliopsida</taxon>
        <taxon>eudicotyledons</taxon>
        <taxon>Gunneridae</taxon>
        <taxon>Pentapetalae</taxon>
        <taxon>asterids</taxon>
        <taxon>campanulids</taxon>
        <taxon>Asterales</taxon>
        <taxon>Asteraceae</taxon>
        <taxon>Cichorioideae</taxon>
        <taxon>Cichorieae</taxon>
        <taxon>Lactucinae</taxon>
        <taxon>Lactuca</taxon>
    </lineage>
</organism>
<dbReference type="InterPro" id="IPR009457">
    <property type="entry name" value="THH1/TOM1/TOM3_dom"/>
</dbReference>
<dbReference type="InterPro" id="IPR013815">
    <property type="entry name" value="ATP_grasp_subdomain_1"/>
</dbReference>
<accession>A0AA35YE84</accession>
<dbReference type="SUPFAM" id="SSF56059">
    <property type="entry name" value="Glutathione synthetase ATP-binding domain-like"/>
    <property type="match status" value="1"/>
</dbReference>
<evidence type="ECO:0000256" key="2">
    <source>
        <dbReference type="ARBA" id="ARBA00022840"/>
    </source>
</evidence>
<feature type="transmembrane region" description="Helical" evidence="3">
    <location>
        <begin position="38"/>
        <end position="59"/>
    </location>
</feature>
<feature type="domain" description="THH1/TOM1/TOM3" evidence="5">
    <location>
        <begin position="22"/>
        <end position="71"/>
    </location>
</feature>
<dbReference type="Pfam" id="PF06454">
    <property type="entry name" value="THH1_TOM1-3_dom"/>
    <property type="match status" value="1"/>
</dbReference>
<keyword evidence="7" id="KW-1185">Reference proteome</keyword>
<evidence type="ECO:0000313" key="6">
    <source>
        <dbReference type="EMBL" id="CAI9271081.1"/>
    </source>
</evidence>
<proteinExistence type="predicted"/>
<dbReference type="Pfam" id="PF02222">
    <property type="entry name" value="ATP-grasp"/>
    <property type="match status" value="1"/>
</dbReference>
<reference evidence="6" key="1">
    <citation type="submission" date="2023-04" db="EMBL/GenBank/DDBJ databases">
        <authorList>
            <person name="Vijverberg K."/>
            <person name="Xiong W."/>
            <person name="Schranz E."/>
        </authorList>
    </citation>
    <scope>NUCLEOTIDE SEQUENCE</scope>
</reference>
<keyword evidence="1" id="KW-0547">Nucleotide-binding</keyword>
<evidence type="ECO:0008006" key="8">
    <source>
        <dbReference type="Google" id="ProtNLM"/>
    </source>
</evidence>
<evidence type="ECO:0000313" key="7">
    <source>
        <dbReference type="Proteomes" id="UP001177003"/>
    </source>
</evidence>
<dbReference type="InterPro" id="IPR003135">
    <property type="entry name" value="ATP-grasp_carboxylate-amine"/>
</dbReference>
<keyword evidence="3" id="KW-1133">Transmembrane helix</keyword>
<name>A0AA35YE84_LACSI</name>
<dbReference type="EMBL" id="OX465078">
    <property type="protein sequence ID" value="CAI9271081.1"/>
    <property type="molecule type" value="Genomic_DNA"/>
</dbReference>
<keyword evidence="2" id="KW-0067">ATP-binding</keyword>
<keyword evidence="3" id="KW-0812">Transmembrane</keyword>
<sequence length="455" mass="51806">MYRALVGPSDFVLIMMFTIKDASKWWSMLNDPPIWQDLILYLLALLCSLIAIVAMMQLIRIQQTIQDYDINERLHQSLKVYFTTCTIQIEATTTRLSPSNCNLPRGDTYTRLYWVDTEKRLRGLSHYALKLACCLQKDPGQIRASDISDRENQMAELDARKAQKLSSTAKTLQRQIKTYNICDDCKRSLPNLELNFWDFSRKSTIDDCFLGLTLAVNPSVTNIEMVHKTRSTKQDVFSCFEEVCYNLPVVLQKKACITYQHELLQNFSINMFCKVHSIKDDSKGMLSSWVGKDCCLWERIHYVRDEDDEQWALRGWWPPAGGSRVTLISFSSSAFLFSGSINDANKQIVSVVAKDKTVGQIEDEESSKIAGEQFGYPLIVKCRRLAYDGRGINVVAKSEEVLTSAMNALGGFGRGLYVEQSAPFVKELAVIVARGRDNSISCYHVVETVHRQERS</sequence>
<evidence type="ECO:0000256" key="3">
    <source>
        <dbReference type="SAM" id="Phobius"/>
    </source>
</evidence>
<gene>
    <name evidence="6" type="ORF">LSALG_LOCUS11361</name>
</gene>
<dbReference type="Gene3D" id="3.30.1490.20">
    <property type="entry name" value="ATP-grasp fold, A domain"/>
    <property type="match status" value="1"/>
</dbReference>
<dbReference type="PANTHER" id="PTHR11609:SF5">
    <property type="entry name" value="PHOSPHORIBOSYLAMINOIMIDAZOLE CARBOXYLASE"/>
    <property type="match status" value="1"/>
</dbReference>
<evidence type="ECO:0000259" key="5">
    <source>
        <dbReference type="Pfam" id="PF06454"/>
    </source>
</evidence>
<evidence type="ECO:0000259" key="4">
    <source>
        <dbReference type="Pfam" id="PF02222"/>
    </source>
</evidence>
<protein>
    <recommendedName>
        <fullName evidence="8">ATP-grasp domain-containing protein</fullName>
    </recommendedName>
</protein>